<accession>A0A4Z0WBT6</accession>
<keyword evidence="3" id="KW-0479">Metal-binding</keyword>
<dbReference type="Pfam" id="PF02900">
    <property type="entry name" value="LigB"/>
    <property type="match status" value="1"/>
</dbReference>
<dbReference type="InterPro" id="IPR014436">
    <property type="entry name" value="Extradiol_dOase_DODA"/>
</dbReference>
<dbReference type="Gene3D" id="3.40.830.10">
    <property type="entry name" value="LigB-like"/>
    <property type="match status" value="1"/>
</dbReference>
<dbReference type="EMBL" id="SRMF01000007">
    <property type="protein sequence ID" value="TGG91675.1"/>
    <property type="molecule type" value="Genomic_DNA"/>
</dbReference>
<keyword evidence="4" id="KW-0862">Zinc</keyword>
<evidence type="ECO:0000256" key="1">
    <source>
        <dbReference type="ARBA" id="ARBA00001947"/>
    </source>
</evidence>
<keyword evidence="7" id="KW-0223">Dioxygenase</keyword>
<dbReference type="PIRSF" id="PIRSF006157">
    <property type="entry name" value="Doxgns_DODA"/>
    <property type="match status" value="1"/>
</dbReference>
<evidence type="ECO:0000256" key="3">
    <source>
        <dbReference type="ARBA" id="ARBA00022723"/>
    </source>
</evidence>
<evidence type="ECO:0000256" key="4">
    <source>
        <dbReference type="ARBA" id="ARBA00022833"/>
    </source>
</evidence>
<dbReference type="GO" id="GO:0008198">
    <property type="term" value="F:ferrous iron binding"/>
    <property type="evidence" value="ECO:0007669"/>
    <property type="project" value="InterPro"/>
</dbReference>
<dbReference type="PANTHER" id="PTHR30096:SF0">
    <property type="entry name" value="4,5-DOPA DIOXYGENASE EXTRADIOL-LIKE PROTEIN"/>
    <property type="match status" value="1"/>
</dbReference>
<dbReference type="Proteomes" id="UP000297475">
    <property type="component" value="Unassembled WGS sequence"/>
</dbReference>
<evidence type="ECO:0000256" key="5">
    <source>
        <dbReference type="ARBA" id="ARBA00023002"/>
    </source>
</evidence>
<comment type="cofactor">
    <cofactor evidence="1">
        <name>Zn(2+)</name>
        <dbReference type="ChEBI" id="CHEBI:29105"/>
    </cofactor>
</comment>
<dbReference type="AlphaFoldDB" id="A0A4Z0WBT6"/>
<comment type="similarity">
    <text evidence="2">Belongs to the DODA-type extradiol aromatic ring-opening dioxygenase family.</text>
</comment>
<comment type="caution">
    <text evidence="7">The sequence shown here is derived from an EMBL/GenBank/DDBJ whole genome shotgun (WGS) entry which is preliminary data.</text>
</comment>
<keyword evidence="5" id="KW-0560">Oxidoreductase</keyword>
<evidence type="ECO:0000313" key="7">
    <source>
        <dbReference type="EMBL" id="TGG91675.1"/>
    </source>
</evidence>
<dbReference type="OrthoDB" id="9790889at2"/>
<organism evidence="7 8">
    <name type="scientific">Natronospirillum operosum</name>
    <dbReference type="NCBI Taxonomy" id="2759953"/>
    <lineage>
        <taxon>Bacteria</taxon>
        <taxon>Pseudomonadati</taxon>
        <taxon>Pseudomonadota</taxon>
        <taxon>Gammaproteobacteria</taxon>
        <taxon>Oceanospirillales</taxon>
        <taxon>Natronospirillaceae</taxon>
        <taxon>Natronospirillum</taxon>
    </lineage>
</organism>
<evidence type="ECO:0000313" key="8">
    <source>
        <dbReference type="Proteomes" id="UP000297475"/>
    </source>
</evidence>
<dbReference type="GO" id="GO:0016702">
    <property type="term" value="F:oxidoreductase activity, acting on single donors with incorporation of molecular oxygen, incorporation of two atoms of oxygen"/>
    <property type="evidence" value="ECO:0007669"/>
    <property type="project" value="UniProtKB-ARBA"/>
</dbReference>
<keyword evidence="8" id="KW-1185">Reference proteome</keyword>
<dbReference type="SUPFAM" id="SSF53213">
    <property type="entry name" value="LigB-like"/>
    <property type="match status" value="1"/>
</dbReference>
<name>A0A4Z0WBT6_9GAMM</name>
<protein>
    <submittedName>
        <fullName evidence="7">Dioxygenase</fullName>
    </submittedName>
</protein>
<dbReference type="InterPro" id="IPR004183">
    <property type="entry name" value="Xdiol_dOase_suB"/>
</dbReference>
<dbReference type="PANTHER" id="PTHR30096">
    <property type="entry name" value="4,5-DOPA DIOXYGENASE EXTRADIOL-LIKE PROTEIN"/>
    <property type="match status" value="1"/>
</dbReference>
<dbReference type="RefSeq" id="WP_135484086.1">
    <property type="nucleotide sequence ID" value="NZ_SRMF01000007.1"/>
</dbReference>
<gene>
    <name evidence="7" type="ORF">E4656_14850</name>
</gene>
<evidence type="ECO:0000259" key="6">
    <source>
        <dbReference type="Pfam" id="PF02900"/>
    </source>
</evidence>
<feature type="domain" description="Extradiol ring-cleavage dioxygenase class III enzyme subunit B" evidence="6">
    <location>
        <begin position="34"/>
        <end position="254"/>
    </location>
</feature>
<evidence type="ECO:0000256" key="2">
    <source>
        <dbReference type="ARBA" id="ARBA00007581"/>
    </source>
</evidence>
<sequence>MSAPDRMPTYFISHGGGPWPWMKDQLGDAYAPLEHFLRALPEQLPARPRALLVITGHWETPDLRVSSGERPGMIYDYYNFPPHTYEIEYPAAGDPELAELISQRLQAAGITVRQDPARGFDHGTFVPLAVSWPEADVPVVMLSMLDHRDPAQHIAIGRALASLRDEGVLIIGSGLSYHNLRLMNAAGAEPSRQFDNWLQQTLTGAIGTERSQALTQWEAAPAARIAHAEEDHLVPLFVVAGAAENDPAECVHHEEGAFGHITVSSFRFG</sequence>
<reference evidence="7 8" key="1">
    <citation type="submission" date="2019-04" db="EMBL/GenBank/DDBJ databases">
        <title>Natronospirillum operosus gen. nov., sp. nov., a haloalkaliphilic satellite isolated from decaying biomass of laboratory culture of cyanobacterium Geitlerinema sp. and proposal of Natronospirillaceae fam. nov. and Saccharospirillaceae fam. nov.</title>
        <authorList>
            <person name="Kevbrin V."/>
            <person name="Boltyanskaya Y."/>
            <person name="Koziaeva V."/>
            <person name="Grouzdev D.S."/>
            <person name="Park M."/>
            <person name="Cho J."/>
        </authorList>
    </citation>
    <scope>NUCLEOTIDE SEQUENCE [LARGE SCALE GENOMIC DNA]</scope>
    <source>
        <strain evidence="7 8">G-116</strain>
    </source>
</reference>
<dbReference type="CDD" id="cd07363">
    <property type="entry name" value="45_DOPA_Dioxygenase"/>
    <property type="match status" value="1"/>
</dbReference>
<proteinExistence type="inferred from homology"/>
<dbReference type="GO" id="GO:0008270">
    <property type="term" value="F:zinc ion binding"/>
    <property type="evidence" value="ECO:0007669"/>
    <property type="project" value="InterPro"/>
</dbReference>